<protein>
    <submittedName>
        <fullName evidence="3">Photosystem II oxygen evolving complex protein PsbP</fullName>
    </submittedName>
</protein>
<dbReference type="Gene3D" id="3.40.1000.10">
    <property type="entry name" value="Mog1/PsbP, alpha/beta/alpha sandwich"/>
    <property type="match status" value="1"/>
</dbReference>
<keyword evidence="1" id="KW-0732">Signal</keyword>
<dbReference type="Pfam" id="PF01789">
    <property type="entry name" value="PsbP"/>
    <property type="match status" value="1"/>
</dbReference>
<dbReference type="PANTHER" id="PTHR31407:SF16">
    <property type="entry name" value="PSBP DOMAIN-CONTAINING PROTEIN 7, CHLOROPLASTIC"/>
    <property type="match status" value="1"/>
</dbReference>
<dbReference type="GO" id="GO:0015979">
    <property type="term" value="P:photosynthesis"/>
    <property type="evidence" value="ECO:0007669"/>
    <property type="project" value="InterPro"/>
</dbReference>
<organism evidence="3">
    <name type="scientific">Leptolyngbya sp. NK1-12</name>
    <dbReference type="NCBI Taxonomy" id="2547451"/>
    <lineage>
        <taxon>Bacteria</taxon>
        <taxon>Bacillati</taxon>
        <taxon>Cyanobacteriota</taxon>
        <taxon>Cyanophyceae</taxon>
        <taxon>Leptolyngbyales</taxon>
        <taxon>Leptolyngbyaceae</taxon>
        <taxon>Leptolyngbya group</taxon>
        <taxon>Leptolyngbya</taxon>
    </lineage>
</organism>
<dbReference type="EMBL" id="CP053586">
    <property type="protein sequence ID" value="WNZ25473.1"/>
    <property type="molecule type" value="Genomic_DNA"/>
</dbReference>
<dbReference type="PROSITE" id="PS51257">
    <property type="entry name" value="PROKAR_LIPOPROTEIN"/>
    <property type="match status" value="1"/>
</dbReference>
<dbReference type="SUPFAM" id="SSF55724">
    <property type="entry name" value="Mog1p/PsbP-like"/>
    <property type="match status" value="1"/>
</dbReference>
<gene>
    <name evidence="3" type="ORF">HJG54_23200</name>
</gene>
<proteinExistence type="predicted"/>
<feature type="chain" id="PRO_5041642093" evidence="1">
    <location>
        <begin position="26"/>
        <end position="180"/>
    </location>
</feature>
<dbReference type="NCBIfam" id="NF040946">
    <property type="entry name" value="PSII_PsbP"/>
    <property type="match status" value="1"/>
</dbReference>
<feature type="signal peptide" evidence="1">
    <location>
        <begin position="1"/>
        <end position="25"/>
    </location>
</feature>
<feature type="domain" description="PsbP C-terminal" evidence="2">
    <location>
        <begin position="26"/>
        <end position="179"/>
    </location>
</feature>
<evidence type="ECO:0000256" key="1">
    <source>
        <dbReference type="SAM" id="SignalP"/>
    </source>
</evidence>
<dbReference type="InterPro" id="IPR002683">
    <property type="entry name" value="PsbP_C"/>
</dbReference>
<dbReference type="GO" id="GO:0009654">
    <property type="term" value="C:photosystem II oxygen evolving complex"/>
    <property type="evidence" value="ECO:0007669"/>
    <property type="project" value="InterPro"/>
</dbReference>
<reference evidence="3" key="1">
    <citation type="submission" date="2020-05" db="EMBL/GenBank/DDBJ databases">
        <authorList>
            <person name="Zhu T."/>
            <person name="Keshari N."/>
            <person name="Lu X."/>
        </authorList>
    </citation>
    <scope>NUCLEOTIDE SEQUENCE</scope>
    <source>
        <strain evidence="3">NK1-12</strain>
    </source>
</reference>
<dbReference type="GO" id="GO:0005509">
    <property type="term" value="F:calcium ion binding"/>
    <property type="evidence" value="ECO:0007669"/>
    <property type="project" value="InterPro"/>
</dbReference>
<dbReference type="AlphaFoldDB" id="A0AA97ARL1"/>
<dbReference type="PANTHER" id="PTHR31407">
    <property type="match status" value="1"/>
</dbReference>
<dbReference type="RefSeq" id="WP_316431623.1">
    <property type="nucleotide sequence ID" value="NZ_CP053586.1"/>
</dbReference>
<dbReference type="GO" id="GO:0019898">
    <property type="term" value="C:extrinsic component of membrane"/>
    <property type="evidence" value="ECO:0007669"/>
    <property type="project" value="InterPro"/>
</dbReference>
<evidence type="ECO:0000259" key="2">
    <source>
        <dbReference type="Pfam" id="PF01789"/>
    </source>
</evidence>
<accession>A0AA97ARL1</accession>
<dbReference type="InterPro" id="IPR016123">
    <property type="entry name" value="Mog1/PsbP_a/b/a-sand"/>
</dbReference>
<sequence length="180" mass="20234">MLKRIAIVLLAIVGLSLQSCTPASLNLKSYVNTYQGYEFLYPNGWVEVKVNNGPDVVLHDLIEELENVSVVINPISDNKTLTELGTPTEVGYRLSKNAIAPPDSGRQAELISAESRQVGDELYYLLEYAIKLPSQQLRHTLASVVVRRGKLFTFNLSTSEQRWEKAQDLFRKVVNSFSVY</sequence>
<evidence type="ECO:0000313" key="3">
    <source>
        <dbReference type="EMBL" id="WNZ25473.1"/>
    </source>
</evidence>
<name>A0AA97ARL1_9CYAN</name>